<gene>
    <name evidence="1" type="ORF">LGH74_02905</name>
</gene>
<dbReference type="NCBIfam" id="NF040572">
    <property type="entry name" value="heme_bind_FMP"/>
    <property type="match status" value="1"/>
</dbReference>
<keyword evidence="2" id="KW-1185">Reference proteome</keyword>
<dbReference type="InterPro" id="IPR012674">
    <property type="entry name" value="Calycin"/>
</dbReference>
<dbReference type="SUPFAM" id="SSF50814">
    <property type="entry name" value="Lipocalins"/>
    <property type="match status" value="1"/>
</dbReference>
<accession>A0ABS8AL35</accession>
<organism evidence="1 2">
    <name type="scientific">Hymenobacter lucidus</name>
    <dbReference type="NCBI Taxonomy" id="2880930"/>
    <lineage>
        <taxon>Bacteria</taxon>
        <taxon>Pseudomonadati</taxon>
        <taxon>Bacteroidota</taxon>
        <taxon>Cytophagia</taxon>
        <taxon>Cytophagales</taxon>
        <taxon>Hymenobacteraceae</taxon>
        <taxon>Hymenobacter</taxon>
    </lineage>
</organism>
<dbReference type="EMBL" id="JAJADR010000001">
    <property type="protein sequence ID" value="MCB2406913.1"/>
    <property type="molecule type" value="Genomic_DNA"/>
</dbReference>
<reference evidence="1" key="1">
    <citation type="submission" date="2021-10" db="EMBL/GenBank/DDBJ databases">
        <authorList>
            <person name="Dean J.D."/>
            <person name="Kim M.K."/>
            <person name="Newey C.N."/>
            <person name="Stoker T.S."/>
            <person name="Thompson D.W."/>
            <person name="Grose J.H."/>
        </authorList>
    </citation>
    <scope>NUCLEOTIDE SEQUENCE</scope>
    <source>
        <strain evidence="1">BT178</strain>
    </source>
</reference>
<sequence>MADSNFAGTTGLHVMRLGGSAEQTENIFGPLAGLIGSWIGNKGWNLIAVPNQKGGFVLLVTPYIETLTISPLATPTPNRGTKIIQEVPTLLYELKINSLIDGSLLHAENGTWLLLPDCPSEFGVARQASVPHGDSLLALGQVKSTSGGPSIPDISSIPDIGGQRLGYLDVYSHPPVPGFNKLNPNDTLRRDNAAQTIVRTTTIAVSTDNQGGILNIPFVARNADASKFEATFWLETVADKQTGRMFQQLQYSQNTSIDFLPRLDGKGLIKWPHININTLIKQ</sequence>
<comment type="caution">
    <text evidence="1">The sequence shown here is derived from an EMBL/GenBank/DDBJ whole genome shotgun (WGS) entry which is preliminary data.</text>
</comment>
<dbReference type="RefSeq" id="WP_226171652.1">
    <property type="nucleotide sequence ID" value="NZ_JAJADR010000001.1"/>
</dbReference>
<evidence type="ECO:0000313" key="2">
    <source>
        <dbReference type="Proteomes" id="UP001165296"/>
    </source>
</evidence>
<dbReference type="InterPro" id="IPR047975">
    <property type="entry name" value="Heme_bind_FMP"/>
</dbReference>
<evidence type="ECO:0000313" key="1">
    <source>
        <dbReference type="EMBL" id="MCB2406913.1"/>
    </source>
</evidence>
<proteinExistence type="predicted"/>
<dbReference type="Gene3D" id="2.40.128.20">
    <property type="match status" value="1"/>
</dbReference>
<dbReference type="Proteomes" id="UP001165296">
    <property type="component" value="Unassembled WGS sequence"/>
</dbReference>
<name>A0ABS8AL35_9BACT</name>
<protein>
    <submittedName>
        <fullName evidence="1">Uncharacterized protein</fullName>
    </submittedName>
</protein>